<dbReference type="RefSeq" id="WP_023978207.1">
    <property type="nucleotide sequence ID" value="NZ_CBLX010000022.1"/>
</dbReference>
<evidence type="ECO:0000256" key="5">
    <source>
        <dbReference type="ARBA" id="ARBA00023125"/>
    </source>
</evidence>
<dbReference type="GO" id="GO:0005829">
    <property type="term" value="C:cytosol"/>
    <property type="evidence" value="ECO:0007669"/>
    <property type="project" value="TreeGrafter"/>
</dbReference>
<evidence type="ECO:0000313" key="9">
    <source>
        <dbReference type="EMBL" id="CDG40631.1"/>
    </source>
</evidence>
<feature type="binding site" evidence="7">
    <location>
        <position position="120"/>
    </location>
    <ligand>
        <name>Zn(2+)</name>
        <dbReference type="ChEBI" id="CHEBI:29105"/>
    </ligand>
</feature>
<evidence type="ECO:0000256" key="4">
    <source>
        <dbReference type="ARBA" id="ARBA00023015"/>
    </source>
</evidence>
<dbReference type="AlphaFoldDB" id="A0A060QLB4"/>
<organism evidence="9 10">
    <name type="scientific">Asaia bogorensis</name>
    <dbReference type="NCBI Taxonomy" id="91915"/>
    <lineage>
        <taxon>Bacteria</taxon>
        <taxon>Pseudomonadati</taxon>
        <taxon>Pseudomonadota</taxon>
        <taxon>Alphaproteobacteria</taxon>
        <taxon>Acetobacterales</taxon>
        <taxon>Acetobacteraceae</taxon>
        <taxon>Asaia</taxon>
    </lineage>
</organism>
<dbReference type="GO" id="GO:0045892">
    <property type="term" value="P:negative regulation of DNA-templated transcription"/>
    <property type="evidence" value="ECO:0007669"/>
    <property type="project" value="TreeGrafter"/>
</dbReference>
<dbReference type="SUPFAM" id="SSF46785">
    <property type="entry name" value="Winged helix' DNA-binding domain"/>
    <property type="match status" value="1"/>
</dbReference>
<dbReference type="GO" id="GO:0008270">
    <property type="term" value="F:zinc ion binding"/>
    <property type="evidence" value="ECO:0007669"/>
    <property type="project" value="TreeGrafter"/>
</dbReference>
<comment type="caution">
    <text evidence="9">The sequence shown here is derived from an EMBL/GenBank/DDBJ whole genome shotgun (WGS) entry which is preliminary data.</text>
</comment>
<dbReference type="PANTHER" id="PTHR33202:SF6">
    <property type="entry name" value="ZINC UPTAKE REGULATION PROTEIN"/>
    <property type="match status" value="1"/>
</dbReference>
<evidence type="ECO:0000256" key="1">
    <source>
        <dbReference type="ARBA" id="ARBA00007957"/>
    </source>
</evidence>
<evidence type="ECO:0000256" key="8">
    <source>
        <dbReference type="PIRSR" id="PIRSR602481-2"/>
    </source>
</evidence>
<keyword evidence="3 7" id="KW-0862">Zinc</keyword>
<name>A0A060QLB4_9PROT</name>
<feature type="binding site" evidence="8">
    <location>
        <position position="106"/>
    </location>
    <ligand>
        <name>Fe cation</name>
        <dbReference type="ChEBI" id="CHEBI:24875"/>
    </ligand>
</feature>
<comment type="similarity">
    <text evidence="1">Belongs to the Fur family.</text>
</comment>
<feature type="binding site" evidence="7">
    <location>
        <position position="160"/>
    </location>
    <ligand>
        <name>Zn(2+)</name>
        <dbReference type="ChEBI" id="CHEBI:29105"/>
    </ligand>
</feature>
<proteinExistence type="inferred from homology"/>
<feature type="binding site" evidence="7">
    <location>
        <position position="163"/>
    </location>
    <ligand>
        <name>Zn(2+)</name>
        <dbReference type="ChEBI" id="CHEBI:29105"/>
    </ligand>
</feature>
<evidence type="ECO:0000256" key="7">
    <source>
        <dbReference type="PIRSR" id="PIRSR602481-1"/>
    </source>
</evidence>
<accession>A0A060QLB4</accession>
<evidence type="ECO:0000256" key="2">
    <source>
        <dbReference type="ARBA" id="ARBA00022491"/>
    </source>
</evidence>
<dbReference type="EMBL" id="CBLX010000022">
    <property type="protein sequence ID" value="CDG40631.1"/>
    <property type="molecule type" value="Genomic_DNA"/>
</dbReference>
<comment type="cofactor">
    <cofactor evidence="8">
        <name>Mn(2+)</name>
        <dbReference type="ChEBI" id="CHEBI:29035"/>
    </cofactor>
    <cofactor evidence="8">
        <name>Fe(2+)</name>
        <dbReference type="ChEBI" id="CHEBI:29033"/>
    </cofactor>
    <text evidence="8">Binds 1 Mn(2+) or Fe(2+) ion per subunit.</text>
</comment>
<dbReference type="PANTHER" id="PTHR33202">
    <property type="entry name" value="ZINC UPTAKE REGULATION PROTEIN"/>
    <property type="match status" value="1"/>
</dbReference>
<feature type="binding site" evidence="7">
    <location>
        <position position="123"/>
    </location>
    <ligand>
        <name>Zn(2+)</name>
        <dbReference type="ChEBI" id="CHEBI:29105"/>
    </ligand>
</feature>
<keyword evidence="8" id="KW-0408">Iron</keyword>
<dbReference type="InterPro" id="IPR002481">
    <property type="entry name" value="FUR"/>
</dbReference>
<evidence type="ECO:0000313" key="10">
    <source>
        <dbReference type="Proteomes" id="UP000027583"/>
    </source>
</evidence>
<dbReference type="Gene3D" id="1.10.10.10">
    <property type="entry name" value="Winged helix-like DNA-binding domain superfamily/Winged helix DNA-binding domain"/>
    <property type="match status" value="1"/>
</dbReference>
<dbReference type="GO" id="GO:0000976">
    <property type="term" value="F:transcription cis-regulatory region binding"/>
    <property type="evidence" value="ECO:0007669"/>
    <property type="project" value="TreeGrafter"/>
</dbReference>
<dbReference type="CDD" id="cd07153">
    <property type="entry name" value="Fur_like"/>
    <property type="match status" value="1"/>
</dbReference>
<dbReference type="Gene3D" id="3.30.1490.190">
    <property type="match status" value="1"/>
</dbReference>
<dbReference type="eggNOG" id="COG0735">
    <property type="taxonomic scope" value="Bacteria"/>
</dbReference>
<dbReference type="InterPro" id="IPR043135">
    <property type="entry name" value="Fur_C"/>
</dbReference>
<dbReference type="GO" id="GO:0003700">
    <property type="term" value="F:DNA-binding transcription factor activity"/>
    <property type="evidence" value="ECO:0007669"/>
    <property type="project" value="InterPro"/>
</dbReference>
<comment type="cofactor">
    <cofactor evidence="7">
        <name>Zn(2+)</name>
        <dbReference type="ChEBI" id="CHEBI:29105"/>
    </cofactor>
    <text evidence="7">Binds 1 zinc ion per subunit.</text>
</comment>
<protein>
    <submittedName>
        <fullName evidence="9">Zinc uptake regulation protein ZUR</fullName>
    </submittedName>
</protein>
<keyword evidence="7" id="KW-0479">Metal-binding</keyword>
<dbReference type="GO" id="GO:1900376">
    <property type="term" value="P:regulation of secondary metabolite biosynthetic process"/>
    <property type="evidence" value="ECO:0007669"/>
    <property type="project" value="TreeGrafter"/>
</dbReference>
<keyword evidence="4" id="KW-0805">Transcription regulation</keyword>
<reference evidence="9 10" key="2">
    <citation type="journal article" date="2014" name="PLoS ONE">
        <title>Evolution of mitochondria reconstructed from the energy metabolism of living bacteria.</title>
        <authorList>
            <person name="Degli Esposti M."/>
            <person name="Chouaia B."/>
            <person name="Comandatore F."/>
            <person name="Crotti E."/>
            <person name="Sassera D."/>
            <person name="Lievens P.M."/>
            <person name="Daffonchio D."/>
            <person name="Bandi C."/>
        </authorList>
    </citation>
    <scope>NUCLEOTIDE SEQUENCE [LARGE SCALE GENOMIC DNA]</scope>
    <source>
        <strain evidence="9 10">SF2.1</strain>
    </source>
</reference>
<reference evidence="9 10" key="1">
    <citation type="journal article" date="2014" name="Genome Biol. Evol.">
        <title>Acetic acid bacteria genomes reveal functional traits for adaptation to life in insect guts.</title>
        <authorList>
            <person name="Chouaia B."/>
            <person name="Gaiarsa S."/>
            <person name="Crotti E."/>
            <person name="Comandatore F."/>
            <person name="Degli Esposti M."/>
            <person name="Ricci I."/>
            <person name="Alma A."/>
            <person name="Favia G."/>
            <person name="Bandi C."/>
            <person name="Daffonchio D."/>
        </authorList>
    </citation>
    <scope>NUCLEOTIDE SEQUENCE [LARGE SCALE GENOMIC DNA]</scope>
    <source>
        <strain evidence="9 10">SF2.1</strain>
    </source>
</reference>
<dbReference type="Pfam" id="PF01475">
    <property type="entry name" value="FUR"/>
    <property type="match status" value="1"/>
</dbReference>
<sequence length="166" mass="18073">MLTLTATTDQPAFSADTQALLDRAASFCATRASRLTETRRLVLGLILESSKPVGAYEILDHLRQYQRNAAPPTVYRALDFLLAQGLIHRIERMSAFIGCAHRLECHHGHGCGHRAQFLICSGCGTVSEVEDSEISHAIARAAAKIGFRPHQSTVEIEGLCATCQKG</sequence>
<keyword evidence="6" id="KW-0804">Transcription</keyword>
<gene>
    <name evidence="9" type="ORF">ASAP_2586</name>
</gene>
<dbReference type="InterPro" id="IPR036390">
    <property type="entry name" value="WH_DNA-bd_sf"/>
</dbReference>
<evidence type="ECO:0000256" key="3">
    <source>
        <dbReference type="ARBA" id="ARBA00022833"/>
    </source>
</evidence>
<dbReference type="Proteomes" id="UP000027583">
    <property type="component" value="Unassembled WGS sequence"/>
</dbReference>
<keyword evidence="5" id="KW-0238">DNA-binding</keyword>
<dbReference type="InterPro" id="IPR036388">
    <property type="entry name" value="WH-like_DNA-bd_sf"/>
</dbReference>
<keyword evidence="2" id="KW-0678">Repressor</keyword>
<evidence type="ECO:0000256" key="6">
    <source>
        <dbReference type="ARBA" id="ARBA00023163"/>
    </source>
</evidence>